<accession>A0A841FP02</accession>
<keyword evidence="2" id="KW-1133">Transmembrane helix</keyword>
<feature type="region of interest" description="Disordered" evidence="1">
    <location>
        <begin position="56"/>
        <end position="138"/>
    </location>
</feature>
<sequence>MDGRWNGTRPDMPQRLGRWAGRLSEGGRSTKVVGLTGGGVAAVLVVAIVVSMLTSGGDEGEGAASTAAESVLTSAPSLAPTTTPPVSPSPSPSKTKKKPTTEPTQDDNGGGGEDEPEPEPTTKKPKGTVSTGPTSFDVWRTGDGKYAANWEWPVSDGGLRISGYVLRECGGKEIIRVNDATYAIEFNYPFIDCATVQAVNAAGEGAKSTGHVPNNP</sequence>
<keyword evidence="2" id="KW-0472">Membrane</keyword>
<evidence type="ECO:0000256" key="2">
    <source>
        <dbReference type="SAM" id="Phobius"/>
    </source>
</evidence>
<keyword evidence="4" id="KW-1185">Reference proteome</keyword>
<keyword evidence="2" id="KW-0812">Transmembrane</keyword>
<protein>
    <submittedName>
        <fullName evidence="3">Uncharacterized protein</fullName>
    </submittedName>
</protein>
<proteinExistence type="predicted"/>
<feature type="compositionally biased region" description="Low complexity" evidence="1">
    <location>
        <begin position="56"/>
        <end position="81"/>
    </location>
</feature>
<feature type="transmembrane region" description="Helical" evidence="2">
    <location>
        <begin position="32"/>
        <end position="53"/>
    </location>
</feature>
<dbReference type="Proteomes" id="UP000548476">
    <property type="component" value="Unassembled WGS sequence"/>
</dbReference>
<evidence type="ECO:0000313" key="3">
    <source>
        <dbReference type="EMBL" id="MBB6036593.1"/>
    </source>
</evidence>
<comment type="caution">
    <text evidence="3">The sequence shown here is derived from an EMBL/GenBank/DDBJ whole genome shotgun (WGS) entry which is preliminary data.</text>
</comment>
<evidence type="ECO:0000313" key="4">
    <source>
        <dbReference type="Proteomes" id="UP000548476"/>
    </source>
</evidence>
<dbReference type="AlphaFoldDB" id="A0A841FP02"/>
<dbReference type="EMBL" id="JACHGT010000009">
    <property type="protein sequence ID" value="MBB6036593.1"/>
    <property type="molecule type" value="Genomic_DNA"/>
</dbReference>
<name>A0A841FP02_9ACTN</name>
<reference evidence="3 4" key="1">
    <citation type="submission" date="2020-08" db="EMBL/GenBank/DDBJ databases">
        <title>Genomic Encyclopedia of Type Strains, Phase IV (KMG-IV): sequencing the most valuable type-strain genomes for metagenomic binning, comparative biology and taxonomic classification.</title>
        <authorList>
            <person name="Goeker M."/>
        </authorList>
    </citation>
    <scope>NUCLEOTIDE SEQUENCE [LARGE SCALE GENOMIC DNA]</scope>
    <source>
        <strain evidence="3 4">YIM 65646</strain>
    </source>
</reference>
<evidence type="ECO:0000256" key="1">
    <source>
        <dbReference type="SAM" id="MobiDB-lite"/>
    </source>
</evidence>
<gene>
    <name evidence="3" type="ORF">HNR73_004464</name>
</gene>
<organism evidence="3 4">
    <name type="scientific">Phytomonospora endophytica</name>
    <dbReference type="NCBI Taxonomy" id="714109"/>
    <lineage>
        <taxon>Bacteria</taxon>
        <taxon>Bacillati</taxon>
        <taxon>Actinomycetota</taxon>
        <taxon>Actinomycetes</taxon>
        <taxon>Micromonosporales</taxon>
        <taxon>Micromonosporaceae</taxon>
        <taxon>Phytomonospora</taxon>
    </lineage>
</organism>
<feature type="compositionally biased region" description="Pro residues" evidence="1">
    <location>
        <begin position="82"/>
        <end position="91"/>
    </location>
</feature>
<dbReference type="RefSeq" id="WP_184789427.1">
    <property type="nucleotide sequence ID" value="NZ_BONT01000031.1"/>
</dbReference>